<dbReference type="Proteomes" id="UP000004947">
    <property type="component" value="Unassembled WGS sequence"/>
</dbReference>
<evidence type="ECO:0000313" key="2">
    <source>
        <dbReference type="EMBL" id="EDM26517.1"/>
    </source>
</evidence>
<evidence type="ECO:0000313" key="3">
    <source>
        <dbReference type="Proteomes" id="UP000004947"/>
    </source>
</evidence>
<protein>
    <recommendedName>
        <fullName evidence="4">Glycerol kinase</fullName>
    </recommendedName>
</protein>
<proteinExistence type="predicted"/>
<evidence type="ECO:0000256" key="1">
    <source>
        <dbReference type="SAM" id="MobiDB-lite"/>
    </source>
</evidence>
<dbReference type="eggNOG" id="ENOG502Z8I1">
    <property type="taxonomic scope" value="Bacteria"/>
</dbReference>
<sequence length="307" mass="34748">MNTKKISSSQLSKANKLQTREVFAQLLAAGLTTQVEGKWQLTDNGKILGGEIRSSKQYGDYIVWPEDLLQKLNSAPESSGQSPTTAAPGKSKTTLSSTKIGSHFSYSASKINKILAELGWIEKGVKGWKITDAGRQHGGVEQEHYQSGIPYTRWPESILQDSVLTKTVESLSNTSIAPPQINEDKDTTDDYRKKYPANIRTHDGHRVRSRGEAMIDNWLYISGIVHAYERRLPIEEDVLCDFYIPHGKVYIEYWGLEEQERYAARKKQKQEIYAKYGYKLIELTDSDIESLDDVLPRKLLKFGISTE</sequence>
<gene>
    <name evidence="2" type="ORF">LNTAR_01877</name>
</gene>
<dbReference type="AlphaFoldDB" id="A6DNY5"/>
<comment type="caution">
    <text evidence="2">The sequence shown here is derived from an EMBL/GenBank/DDBJ whole genome shotgun (WGS) entry which is preliminary data.</text>
</comment>
<evidence type="ECO:0008006" key="4">
    <source>
        <dbReference type="Google" id="ProtNLM"/>
    </source>
</evidence>
<dbReference type="STRING" id="313628.LNTAR_01877"/>
<reference evidence="2 3" key="1">
    <citation type="journal article" date="2010" name="J. Bacteriol.">
        <title>Genome sequence of Lentisphaera araneosa HTCC2155T, the type species of the order Lentisphaerales in the phylum Lentisphaerae.</title>
        <authorList>
            <person name="Thrash J.C."/>
            <person name="Cho J.C."/>
            <person name="Vergin K.L."/>
            <person name="Morris R.M."/>
            <person name="Giovannoni S.J."/>
        </authorList>
    </citation>
    <scope>NUCLEOTIDE SEQUENCE [LARGE SCALE GENOMIC DNA]</scope>
    <source>
        <strain evidence="2 3">HTCC2155</strain>
    </source>
</reference>
<dbReference type="OrthoDB" id="5500241at2"/>
<keyword evidence="3" id="KW-1185">Reference proteome</keyword>
<name>A6DNY5_9BACT</name>
<dbReference type="RefSeq" id="WP_007279570.1">
    <property type="nucleotide sequence ID" value="NZ_ABCK01000015.1"/>
</dbReference>
<feature type="region of interest" description="Disordered" evidence="1">
    <location>
        <begin position="73"/>
        <end position="97"/>
    </location>
</feature>
<dbReference type="Gene3D" id="3.40.960.10">
    <property type="entry name" value="VSR Endonuclease"/>
    <property type="match status" value="1"/>
</dbReference>
<organism evidence="2 3">
    <name type="scientific">Lentisphaera araneosa HTCC2155</name>
    <dbReference type="NCBI Taxonomy" id="313628"/>
    <lineage>
        <taxon>Bacteria</taxon>
        <taxon>Pseudomonadati</taxon>
        <taxon>Lentisphaerota</taxon>
        <taxon>Lentisphaeria</taxon>
        <taxon>Lentisphaerales</taxon>
        <taxon>Lentisphaeraceae</taxon>
        <taxon>Lentisphaera</taxon>
    </lineage>
</organism>
<dbReference type="EMBL" id="ABCK01000015">
    <property type="protein sequence ID" value="EDM26517.1"/>
    <property type="molecule type" value="Genomic_DNA"/>
</dbReference>
<accession>A6DNY5</accession>